<dbReference type="InterPro" id="IPR014710">
    <property type="entry name" value="RmlC-like_jellyroll"/>
</dbReference>
<evidence type="ECO:0000313" key="3">
    <source>
        <dbReference type="Proteomes" id="UP000238218"/>
    </source>
</evidence>
<dbReference type="InterPro" id="IPR025979">
    <property type="entry name" value="ChrR-like_cupin_dom"/>
</dbReference>
<dbReference type="Proteomes" id="UP000238218">
    <property type="component" value="Unassembled WGS sequence"/>
</dbReference>
<proteinExistence type="predicted"/>
<protein>
    <submittedName>
        <fullName evidence="2">Cupin</fullName>
    </submittedName>
</protein>
<dbReference type="EMBL" id="PVWP01000001">
    <property type="protein sequence ID" value="PSB39321.1"/>
    <property type="molecule type" value="Genomic_DNA"/>
</dbReference>
<dbReference type="Gene3D" id="2.60.120.10">
    <property type="entry name" value="Jelly Rolls"/>
    <property type="match status" value="1"/>
</dbReference>
<dbReference type="Pfam" id="PF12973">
    <property type="entry name" value="Cupin_7"/>
    <property type="match status" value="2"/>
</dbReference>
<evidence type="ECO:0000259" key="1">
    <source>
        <dbReference type="Pfam" id="PF12973"/>
    </source>
</evidence>
<name>A0ABX5FDG6_9CHRO</name>
<feature type="domain" description="ChrR-like cupin" evidence="1">
    <location>
        <begin position="16"/>
        <end position="118"/>
    </location>
</feature>
<dbReference type="SUPFAM" id="SSF51182">
    <property type="entry name" value="RmlC-like cupins"/>
    <property type="match status" value="2"/>
</dbReference>
<sequence>MAPAPFPTQLHADRDRRAVVDSGALPWHPSPLAGVERRLLERDGGEVARATSIVRYAPGSRFSPHGHGGGEEFLVLEGVFSDEHGDYGPGTYVRNPVGSAHAPFSEGGCTILVKLRQMDPADQTRVVIDTGSSTFVPGLVPGLCVLPLHAFGLEHVALVRWEPGTRFPLHAHPGGEEIFVLEGVFEDEQGAYPAGTWLRNPPGSRHVPFSGSGCLIWVKTGHLDQGLAAPQG</sequence>
<organism evidence="2 3">
    <name type="scientific">Aphanothece cf. minutissima CCALA 015</name>
    <dbReference type="NCBI Taxonomy" id="2107695"/>
    <lineage>
        <taxon>Bacteria</taxon>
        <taxon>Bacillati</taxon>
        <taxon>Cyanobacteriota</taxon>
        <taxon>Cyanophyceae</taxon>
        <taxon>Oscillatoriophycideae</taxon>
        <taxon>Chroococcales</taxon>
        <taxon>Aphanothecaceae</taxon>
        <taxon>Aphanothece</taxon>
    </lineage>
</organism>
<gene>
    <name evidence="2" type="ORF">C7B81_01340</name>
</gene>
<dbReference type="CDD" id="cd20303">
    <property type="entry name" value="cupin_ChrR_1"/>
    <property type="match status" value="2"/>
</dbReference>
<keyword evidence="3" id="KW-1185">Reference proteome</keyword>
<comment type="caution">
    <text evidence="2">The sequence shown here is derived from an EMBL/GenBank/DDBJ whole genome shotgun (WGS) entry which is preliminary data.</text>
</comment>
<accession>A0ABX5FDG6</accession>
<reference evidence="2 3" key="1">
    <citation type="submission" date="2018-03" db="EMBL/GenBank/DDBJ databases">
        <title>The ancient ancestry and fast evolution of plastids.</title>
        <authorList>
            <person name="Moore K.R."/>
            <person name="Magnabosco C."/>
            <person name="Momper L."/>
            <person name="Gold D.A."/>
            <person name="Bosak T."/>
            <person name="Fournier G.P."/>
        </authorList>
    </citation>
    <scope>NUCLEOTIDE SEQUENCE [LARGE SCALE GENOMIC DNA]</scope>
    <source>
        <strain evidence="2 3">CCALA 015</strain>
    </source>
</reference>
<dbReference type="InterPro" id="IPR011051">
    <property type="entry name" value="RmlC_Cupin_sf"/>
</dbReference>
<evidence type="ECO:0000313" key="2">
    <source>
        <dbReference type="EMBL" id="PSB39321.1"/>
    </source>
</evidence>
<dbReference type="RefSeq" id="WP_106219515.1">
    <property type="nucleotide sequence ID" value="NZ_PVWP01000001.1"/>
</dbReference>
<feature type="domain" description="ChrR-like cupin" evidence="1">
    <location>
        <begin position="124"/>
        <end position="223"/>
    </location>
</feature>